<gene>
    <name evidence="1" type="ORF">HCN51_57785</name>
</gene>
<comment type="caution">
    <text evidence="1">The sequence shown here is derived from an EMBL/GenBank/DDBJ whole genome shotgun (WGS) entry which is preliminary data.</text>
</comment>
<accession>A0ABX1BMN1</accession>
<evidence type="ECO:0000313" key="1">
    <source>
        <dbReference type="EMBL" id="NJP98965.1"/>
    </source>
</evidence>
<dbReference type="PROSITE" id="PS50077">
    <property type="entry name" value="HEAT_REPEAT"/>
    <property type="match status" value="1"/>
</dbReference>
<organism evidence="1 2">
    <name type="scientific">Nonomuraea composti</name>
    <dbReference type="NCBI Taxonomy" id="2720023"/>
    <lineage>
        <taxon>Bacteria</taxon>
        <taxon>Bacillati</taxon>
        <taxon>Actinomycetota</taxon>
        <taxon>Actinomycetes</taxon>
        <taxon>Streptosporangiales</taxon>
        <taxon>Streptosporangiaceae</taxon>
        <taxon>Nonomuraea</taxon>
    </lineage>
</organism>
<name>A0ABX1BMN1_9ACTN</name>
<reference evidence="1 2" key="1">
    <citation type="submission" date="2020-03" db="EMBL/GenBank/DDBJ databases">
        <title>WGS of actinomycetes isolated from Thailand.</title>
        <authorList>
            <person name="Thawai C."/>
        </authorList>
    </citation>
    <scope>NUCLEOTIDE SEQUENCE [LARGE SCALE GENOMIC DNA]</scope>
    <source>
        <strain evidence="1 2">FMUSA5-5</strain>
    </source>
</reference>
<dbReference type="InterPro" id="IPR021133">
    <property type="entry name" value="HEAT_type_2"/>
</dbReference>
<evidence type="ECO:0008006" key="3">
    <source>
        <dbReference type="Google" id="ProtNLM"/>
    </source>
</evidence>
<dbReference type="Proteomes" id="UP000696294">
    <property type="component" value="Unassembled WGS sequence"/>
</dbReference>
<evidence type="ECO:0000313" key="2">
    <source>
        <dbReference type="Proteomes" id="UP000696294"/>
    </source>
</evidence>
<protein>
    <recommendedName>
        <fullName evidence="3">Peptidase M16 C-terminal domain-containing protein</fullName>
    </recommendedName>
</protein>
<dbReference type="EMBL" id="JAATEP010000160">
    <property type="protein sequence ID" value="NJP98965.1"/>
    <property type="molecule type" value="Genomic_DNA"/>
</dbReference>
<dbReference type="RefSeq" id="WP_168022235.1">
    <property type="nucleotide sequence ID" value="NZ_JAATEP010000160.1"/>
</dbReference>
<keyword evidence="2" id="KW-1185">Reference proteome</keyword>
<feature type="non-terminal residue" evidence="1">
    <location>
        <position position="183"/>
    </location>
</feature>
<proteinExistence type="predicted"/>
<sequence length="183" mass="20406">MSWGRFRGRRLVLRDGEGEREVVECAALMKADMKREVSASPEVGLSREITWAVAGRSFLHYGQEYPYGSRFVMITGAGRDEVDTLTRIVSDYFEPLEDAELLDAVVCAREVEQRRAVLVRAGIGAPVSCEGAFLALISEAMRDQNARIREGGLWAAMYALWPELLPAVMELTVDPEKLLRAQA</sequence>